<dbReference type="Gene3D" id="3.30.420.10">
    <property type="entry name" value="Ribonuclease H-like superfamily/Ribonuclease H"/>
    <property type="match status" value="1"/>
</dbReference>
<evidence type="ECO:0000313" key="1">
    <source>
        <dbReference type="EMBL" id="OIQ81934.1"/>
    </source>
</evidence>
<dbReference type="AlphaFoldDB" id="A0A1J5QEE0"/>
<dbReference type="EMBL" id="MLJW01000863">
    <property type="protein sequence ID" value="OIQ81934.1"/>
    <property type="molecule type" value="Genomic_DNA"/>
</dbReference>
<protein>
    <submittedName>
        <fullName evidence="1">3'-5' exoribonuclease</fullName>
    </submittedName>
</protein>
<reference evidence="1" key="1">
    <citation type="submission" date="2016-10" db="EMBL/GenBank/DDBJ databases">
        <title>Sequence of Gallionella enrichment culture.</title>
        <authorList>
            <person name="Poehlein A."/>
            <person name="Muehling M."/>
            <person name="Daniel R."/>
        </authorList>
    </citation>
    <scope>NUCLEOTIDE SEQUENCE</scope>
</reference>
<sequence length="175" mass="19899">MIRIYLDCELTHLPAYPHADRPGEEPGLVSIGCASEDDQIFYAENADMPAERCNDWVIENVLTLLDGGDARMPYSQIASSLKAWIEAFKDEVQALTDAPYVDWPPVYDMFEMYGWPVNLARTPLWLWIDDGVIDNMFIADKTSRRHHALDDALMNKLADDRKSEASAFSTIKEIN</sequence>
<proteinExistence type="predicted"/>
<comment type="caution">
    <text evidence="1">The sequence shown here is derived from an EMBL/GenBank/DDBJ whole genome shotgun (WGS) entry which is preliminary data.</text>
</comment>
<dbReference type="InterPro" id="IPR036397">
    <property type="entry name" value="RNaseH_sf"/>
</dbReference>
<organism evidence="1">
    <name type="scientific">mine drainage metagenome</name>
    <dbReference type="NCBI Taxonomy" id="410659"/>
    <lineage>
        <taxon>unclassified sequences</taxon>
        <taxon>metagenomes</taxon>
        <taxon>ecological metagenomes</taxon>
    </lineage>
</organism>
<accession>A0A1J5QEE0</accession>
<name>A0A1J5QEE0_9ZZZZ</name>
<dbReference type="GO" id="GO:0003676">
    <property type="term" value="F:nucleic acid binding"/>
    <property type="evidence" value="ECO:0007669"/>
    <property type="project" value="InterPro"/>
</dbReference>
<gene>
    <name evidence="1" type="ORF">GALL_362850</name>
</gene>